<gene>
    <name evidence="2" type="ORF">UFOPK3770_00250</name>
</gene>
<dbReference type="PANTHER" id="PTHR33121:SF71">
    <property type="entry name" value="OXYGEN SENSOR PROTEIN DOSP"/>
    <property type="match status" value="1"/>
</dbReference>
<dbReference type="PANTHER" id="PTHR33121">
    <property type="entry name" value="CYCLIC DI-GMP PHOSPHODIESTERASE PDEF"/>
    <property type="match status" value="1"/>
</dbReference>
<name>A0A6J5YSI9_9ZZZZ</name>
<dbReference type="EMBL" id="CAESAJ010000013">
    <property type="protein sequence ID" value="CAB4331848.1"/>
    <property type="molecule type" value="Genomic_DNA"/>
</dbReference>
<proteinExistence type="predicted"/>
<dbReference type="PROSITE" id="PS50883">
    <property type="entry name" value="EAL"/>
    <property type="match status" value="1"/>
</dbReference>
<sequence length="239" mass="27501">MNLEKFKVRGFIVEPFFQLYKNLDDTESMSGELLTRLENGESAYDVISQLTIVEHLELLEWLIRNSNQLFKNFGLHCSMNIDNNIVIESRTRDEFLRISEMSDRTTTFEFTETHAMPSAIDSNAMFRRLRDQGHSCALDDFGTGLNGMTLLTDYDFDIVKVDRVLTIDIEKRPEKLKVLSLLHEMISALNKSHVVEGVESKEVFDLLVTAGFRVFQGYLLDSPIPISQLNVSQLLKEQR</sequence>
<dbReference type="Pfam" id="PF00563">
    <property type="entry name" value="EAL"/>
    <property type="match status" value="1"/>
</dbReference>
<dbReference type="InterPro" id="IPR050706">
    <property type="entry name" value="Cyclic-di-GMP_PDE-like"/>
</dbReference>
<dbReference type="SMART" id="SM00052">
    <property type="entry name" value="EAL"/>
    <property type="match status" value="1"/>
</dbReference>
<accession>A0A6J5YSI9</accession>
<evidence type="ECO:0000313" key="2">
    <source>
        <dbReference type="EMBL" id="CAB4331848.1"/>
    </source>
</evidence>
<dbReference type="InterPro" id="IPR001633">
    <property type="entry name" value="EAL_dom"/>
</dbReference>
<dbReference type="InterPro" id="IPR035919">
    <property type="entry name" value="EAL_sf"/>
</dbReference>
<dbReference type="Gene3D" id="3.20.20.450">
    <property type="entry name" value="EAL domain"/>
    <property type="match status" value="1"/>
</dbReference>
<organism evidence="2">
    <name type="scientific">freshwater metagenome</name>
    <dbReference type="NCBI Taxonomy" id="449393"/>
    <lineage>
        <taxon>unclassified sequences</taxon>
        <taxon>metagenomes</taxon>
        <taxon>ecological metagenomes</taxon>
    </lineage>
</organism>
<dbReference type="GO" id="GO:0071111">
    <property type="term" value="F:cyclic-guanylate-specific phosphodiesterase activity"/>
    <property type="evidence" value="ECO:0007669"/>
    <property type="project" value="InterPro"/>
</dbReference>
<dbReference type="AlphaFoldDB" id="A0A6J5YSI9"/>
<feature type="domain" description="EAL" evidence="1">
    <location>
        <begin position="1"/>
        <end position="237"/>
    </location>
</feature>
<dbReference type="SUPFAM" id="SSF141868">
    <property type="entry name" value="EAL domain-like"/>
    <property type="match status" value="1"/>
</dbReference>
<protein>
    <submittedName>
        <fullName evidence="2">Unannotated protein</fullName>
    </submittedName>
</protein>
<reference evidence="2" key="1">
    <citation type="submission" date="2020-05" db="EMBL/GenBank/DDBJ databases">
        <authorList>
            <person name="Chiriac C."/>
            <person name="Salcher M."/>
            <person name="Ghai R."/>
            <person name="Kavagutti S V."/>
        </authorList>
    </citation>
    <scope>NUCLEOTIDE SEQUENCE</scope>
</reference>
<dbReference type="CDD" id="cd01948">
    <property type="entry name" value="EAL"/>
    <property type="match status" value="1"/>
</dbReference>
<evidence type="ECO:0000259" key="1">
    <source>
        <dbReference type="PROSITE" id="PS50883"/>
    </source>
</evidence>